<name>A0A1I3J134_9HYPH</name>
<feature type="domain" description="Endonuclease/exonuclease/phosphatase" evidence="1">
    <location>
        <begin position="4"/>
        <end position="279"/>
    </location>
</feature>
<sequence>MKCVSYNIQFGFGCDAKFDLTRIIDAIRGADVIALQEVTRNSPMNGGADLVAEIRAALSEYFAAYGPNFEADVGSHVKDGKAIDMRLQFGNMILSKTPILLSRNILLPRSRSYDKVNLQRGALEALIDTPNGPTRFYSLHLDHRGADERMRQIAFLMDRLLLYPLEGGAITGISEMGFPEPPVPETYVVMGDFNMLPGSPEYHAIVGAVDHEFGVPISARHAVDAGALPVGDTAKTCVNLEDPADVSMHKRLDYCFVHPLLASKVKSVRVDSAAVGSDHKPVWVEFDWNAEAAPSLPFAHHLTQPS</sequence>
<organism evidence="2 3">
    <name type="scientific">Aquamicrobium aerolatum DSM 21857</name>
    <dbReference type="NCBI Taxonomy" id="1121003"/>
    <lineage>
        <taxon>Bacteria</taxon>
        <taxon>Pseudomonadati</taxon>
        <taxon>Pseudomonadota</taxon>
        <taxon>Alphaproteobacteria</taxon>
        <taxon>Hyphomicrobiales</taxon>
        <taxon>Phyllobacteriaceae</taxon>
        <taxon>Aerobium</taxon>
    </lineage>
</organism>
<dbReference type="GO" id="GO:0004519">
    <property type="term" value="F:endonuclease activity"/>
    <property type="evidence" value="ECO:0007669"/>
    <property type="project" value="UniProtKB-KW"/>
</dbReference>
<dbReference type="STRING" id="1121003.SAMN03080618_00743"/>
<accession>A0A1I3J134</accession>
<proteinExistence type="predicted"/>
<dbReference type="Pfam" id="PF03372">
    <property type="entry name" value="Exo_endo_phos"/>
    <property type="match status" value="1"/>
</dbReference>
<dbReference type="InterPro" id="IPR036691">
    <property type="entry name" value="Endo/exonu/phosph_ase_sf"/>
</dbReference>
<protein>
    <submittedName>
        <fullName evidence="2">Metal-dependent hydrolase, endonuclease/exonuclease/phosphatase family</fullName>
    </submittedName>
</protein>
<dbReference type="EMBL" id="FORF01000003">
    <property type="protein sequence ID" value="SFI53890.1"/>
    <property type="molecule type" value="Genomic_DNA"/>
</dbReference>
<dbReference type="RefSeq" id="WP_091518747.1">
    <property type="nucleotide sequence ID" value="NZ_FORF01000003.1"/>
</dbReference>
<dbReference type="InterPro" id="IPR051916">
    <property type="entry name" value="GPI-anchor_lipid_remodeler"/>
</dbReference>
<dbReference type="GO" id="GO:0016020">
    <property type="term" value="C:membrane"/>
    <property type="evidence" value="ECO:0007669"/>
    <property type="project" value="GOC"/>
</dbReference>
<dbReference type="PANTHER" id="PTHR14859">
    <property type="entry name" value="CALCOFLUOR WHITE HYPERSENSITIVE PROTEIN PRECURSOR"/>
    <property type="match status" value="1"/>
</dbReference>
<keyword evidence="2" id="KW-0540">Nuclease</keyword>
<dbReference type="GO" id="GO:0004527">
    <property type="term" value="F:exonuclease activity"/>
    <property type="evidence" value="ECO:0007669"/>
    <property type="project" value="UniProtKB-KW"/>
</dbReference>
<dbReference type="SUPFAM" id="SSF56219">
    <property type="entry name" value="DNase I-like"/>
    <property type="match status" value="1"/>
</dbReference>
<dbReference type="PANTHER" id="PTHR14859:SF1">
    <property type="entry name" value="PGAP2-INTERACTING PROTEIN"/>
    <property type="match status" value="1"/>
</dbReference>
<dbReference type="Proteomes" id="UP000242763">
    <property type="component" value="Unassembled WGS sequence"/>
</dbReference>
<dbReference type="AlphaFoldDB" id="A0A1I3J134"/>
<evidence type="ECO:0000259" key="1">
    <source>
        <dbReference type="Pfam" id="PF03372"/>
    </source>
</evidence>
<dbReference type="InterPro" id="IPR005135">
    <property type="entry name" value="Endo/exonuclease/phosphatase"/>
</dbReference>
<keyword evidence="3" id="KW-1185">Reference proteome</keyword>
<evidence type="ECO:0000313" key="3">
    <source>
        <dbReference type="Proteomes" id="UP000242763"/>
    </source>
</evidence>
<evidence type="ECO:0000313" key="2">
    <source>
        <dbReference type="EMBL" id="SFI53890.1"/>
    </source>
</evidence>
<gene>
    <name evidence="2" type="ORF">SAMN03080618_00743</name>
</gene>
<keyword evidence="2" id="KW-0269">Exonuclease</keyword>
<dbReference type="OrthoDB" id="155529at2"/>
<dbReference type="Gene3D" id="3.60.10.10">
    <property type="entry name" value="Endonuclease/exonuclease/phosphatase"/>
    <property type="match status" value="1"/>
</dbReference>
<reference evidence="3" key="1">
    <citation type="submission" date="2016-10" db="EMBL/GenBank/DDBJ databases">
        <authorList>
            <person name="Varghese N."/>
            <person name="Submissions S."/>
        </authorList>
    </citation>
    <scope>NUCLEOTIDE SEQUENCE [LARGE SCALE GENOMIC DNA]</scope>
    <source>
        <strain evidence="3">DSM 21857</strain>
    </source>
</reference>
<dbReference type="GO" id="GO:0006506">
    <property type="term" value="P:GPI anchor biosynthetic process"/>
    <property type="evidence" value="ECO:0007669"/>
    <property type="project" value="TreeGrafter"/>
</dbReference>
<keyword evidence="2" id="KW-0255">Endonuclease</keyword>
<keyword evidence="2" id="KW-0378">Hydrolase</keyword>